<dbReference type="EMBL" id="JAARZA010000004">
    <property type="protein sequence ID" value="MBC2241192.1"/>
    <property type="molecule type" value="Genomic_DNA"/>
</dbReference>
<dbReference type="InterPro" id="IPR028954">
    <property type="entry name" value="Imm59"/>
</dbReference>
<evidence type="ECO:0000313" key="4">
    <source>
        <dbReference type="Proteomes" id="UP000541955"/>
    </source>
</evidence>
<accession>A0A7X0XL45</accession>
<evidence type="ECO:0000313" key="1">
    <source>
        <dbReference type="EMBL" id="MBC1562717.1"/>
    </source>
</evidence>
<dbReference type="RefSeq" id="WP_185430085.1">
    <property type="nucleotide sequence ID" value="NZ_JAARRW010000004.1"/>
</dbReference>
<evidence type="ECO:0000313" key="3">
    <source>
        <dbReference type="EMBL" id="MBC2243792.1"/>
    </source>
</evidence>
<evidence type="ECO:0000313" key="5">
    <source>
        <dbReference type="Proteomes" id="UP000550367"/>
    </source>
</evidence>
<dbReference type="Proteomes" id="UP000541955">
    <property type="component" value="Unassembled WGS sequence"/>
</dbReference>
<dbReference type="Proteomes" id="UP000553016">
    <property type="component" value="Unassembled WGS sequence"/>
</dbReference>
<reference evidence="4 5" key="1">
    <citation type="submission" date="2020-03" db="EMBL/GenBank/DDBJ databases">
        <title>Soil Listeria distribution.</title>
        <authorList>
            <person name="Liao J."/>
            <person name="Wiedmann M."/>
        </authorList>
    </citation>
    <scope>NUCLEOTIDE SEQUENCE [LARGE SCALE GENOMIC DNA]</scope>
    <source>
        <strain evidence="2 6">FSL L7-0149</strain>
        <strain evidence="3 5">FSL L7-0153</strain>
        <strain evidence="1 4">FSL L7-1387</strain>
    </source>
</reference>
<comment type="caution">
    <text evidence="1">The sequence shown here is derived from an EMBL/GenBank/DDBJ whole genome shotgun (WGS) entry which is preliminary data.</text>
</comment>
<proteinExistence type="predicted"/>
<evidence type="ECO:0000313" key="6">
    <source>
        <dbReference type="Proteomes" id="UP000553016"/>
    </source>
</evidence>
<dbReference type="EMBL" id="JAARRW010000004">
    <property type="protein sequence ID" value="MBC1562717.1"/>
    <property type="molecule type" value="Genomic_DNA"/>
</dbReference>
<name>A0A7X0XL45_9LIST</name>
<dbReference type="Pfam" id="PF15597">
    <property type="entry name" value="Imm59"/>
    <property type="match status" value="1"/>
</dbReference>
<protein>
    <submittedName>
        <fullName evidence="1">Uncharacterized protein</fullName>
    </submittedName>
</protein>
<organism evidence="1 4">
    <name type="scientific">Listeria booriae</name>
    <dbReference type="NCBI Taxonomy" id="1552123"/>
    <lineage>
        <taxon>Bacteria</taxon>
        <taxon>Bacillati</taxon>
        <taxon>Bacillota</taxon>
        <taxon>Bacilli</taxon>
        <taxon>Bacillales</taxon>
        <taxon>Listeriaceae</taxon>
        <taxon>Listeria</taxon>
    </lineage>
</organism>
<dbReference type="Proteomes" id="UP000550367">
    <property type="component" value="Unassembled WGS sequence"/>
</dbReference>
<dbReference type="EMBL" id="JAARYY010000003">
    <property type="protein sequence ID" value="MBC2243792.1"/>
    <property type="molecule type" value="Genomic_DNA"/>
</dbReference>
<dbReference type="AlphaFoldDB" id="A0A7X0XL45"/>
<gene>
    <name evidence="1" type="ORF">HB902_11595</name>
    <name evidence="3" type="ORF">HCB25_06885</name>
    <name evidence="2" type="ORF">HCB35_12010</name>
</gene>
<evidence type="ECO:0000313" key="2">
    <source>
        <dbReference type="EMBL" id="MBC2241192.1"/>
    </source>
</evidence>
<sequence length="107" mass="12865">MESKIEEYKEMIQRDINLLGYSALRYSLFAGEENHRDEYQVRIEYTNGKFEVYMTSERASVSGKSEFEDFWKAYKEFMYKILLTVLSNREHVQANEPPEYPCPLWDN</sequence>